<feature type="transmembrane region" description="Helical" evidence="6">
    <location>
        <begin position="215"/>
        <end position="237"/>
    </location>
</feature>
<dbReference type="SUPFAM" id="SSF103473">
    <property type="entry name" value="MFS general substrate transporter"/>
    <property type="match status" value="1"/>
</dbReference>
<feature type="transmembrane region" description="Helical" evidence="6">
    <location>
        <begin position="330"/>
        <end position="347"/>
    </location>
</feature>
<dbReference type="InterPro" id="IPR020846">
    <property type="entry name" value="MFS_dom"/>
</dbReference>
<comment type="subcellular location">
    <subcellularLocation>
        <location evidence="1">Membrane</location>
        <topology evidence="1">Multi-pass membrane protein</topology>
    </subcellularLocation>
</comment>
<feature type="transmembrane region" description="Helical" evidence="6">
    <location>
        <begin position="157"/>
        <end position="176"/>
    </location>
</feature>
<feature type="transmembrane region" description="Helical" evidence="6">
    <location>
        <begin position="474"/>
        <end position="494"/>
    </location>
</feature>
<feature type="transmembrane region" description="Helical" evidence="6">
    <location>
        <begin position="27"/>
        <end position="48"/>
    </location>
</feature>
<dbReference type="GO" id="GO:0022857">
    <property type="term" value="F:transmembrane transporter activity"/>
    <property type="evidence" value="ECO:0007669"/>
    <property type="project" value="InterPro"/>
</dbReference>
<feature type="transmembrane region" description="Helical" evidence="6">
    <location>
        <begin position="412"/>
        <end position="435"/>
    </location>
</feature>
<feature type="transmembrane region" description="Helical" evidence="6">
    <location>
        <begin position="447"/>
        <end position="468"/>
    </location>
</feature>
<protein>
    <submittedName>
        <fullName evidence="8">Putative synaptic vesicle transporter sv2 major facilitator superfamily</fullName>
    </submittedName>
</protein>
<dbReference type="AlphaFoldDB" id="A0A6M2DLM1"/>
<organism evidence="8">
    <name type="scientific">Xenopsylla cheopis</name>
    <name type="common">Oriental rat flea</name>
    <name type="synonym">Pulex cheopis</name>
    <dbReference type="NCBI Taxonomy" id="163159"/>
    <lineage>
        <taxon>Eukaryota</taxon>
        <taxon>Metazoa</taxon>
        <taxon>Ecdysozoa</taxon>
        <taxon>Arthropoda</taxon>
        <taxon>Hexapoda</taxon>
        <taxon>Insecta</taxon>
        <taxon>Pterygota</taxon>
        <taxon>Neoptera</taxon>
        <taxon>Endopterygota</taxon>
        <taxon>Siphonaptera</taxon>
        <taxon>Pulicidae</taxon>
        <taxon>Xenopsyllinae</taxon>
        <taxon>Xenopsylla</taxon>
    </lineage>
</organism>
<dbReference type="CDD" id="cd17317">
    <property type="entry name" value="MFS_SLC22"/>
    <property type="match status" value="1"/>
</dbReference>
<feature type="domain" description="Major facilitator superfamily (MFS) profile" evidence="7">
    <location>
        <begin position="71"/>
        <end position="499"/>
    </location>
</feature>
<evidence type="ECO:0000259" key="7">
    <source>
        <dbReference type="PROSITE" id="PS50850"/>
    </source>
</evidence>
<dbReference type="GO" id="GO:0016020">
    <property type="term" value="C:membrane"/>
    <property type="evidence" value="ECO:0007669"/>
    <property type="project" value="UniProtKB-SubCell"/>
</dbReference>
<feature type="transmembrane region" description="Helical" evidence="6">
    <location>
        <begin position="125"/>
        <end position="145"/>
    </location>
</feature>
<dbReference type="InterPro" id="IPR036259">
    <property type="entry name" value="MFS_trans_sf"/>
</dbReference>
<keyword evidence="3 6" id="KW-1133">Transmembrane helix</keyword>
<keyword evidence="2 6" id="KW-0812">Transmembrane</keyword>
<dbReference type="Pfam" id="PF00083">
    <property type="entry name" value="Sugar_tr"/>
    <property type="match status" value="1"/>
</dbReference>
<dbReference type="Gene3D" id="1.20.1250.20">
    <property type="entry name" value="MFS general substrate transporter like domains"/>
    <property type="match status" value="1"/>
</dbReference>
<accession>A0A6M2DLM1</accession>
<feature type="transmembrane region" description="Helical" evidence="6">
    <location>
        <begin position="243"/>
        <end position="261"/>
    </location>
</feature>
<dbReference type="InterPro" id="IPR005829">
    <property type="entry name" value="Sugar_transporter_CS"/>
</dbReference>
<evidence type="ECO:0000313" key="8">
    <source>
        <dbReference type="EMBL" id="NOV45737.1"/>
    </source>
</evidence>
<evidence type="ECO:0000256" key="3">
    <source>
        <dbReference type="ARBA" id="ARBA00022989"/>
    </source>
</evidence>
<proteinExistence type="predicted"/>
<name>A0A6M2DLM1_XENCH</name>
<dbReference type="PROSITE" id="PS00216">
    <property type="entry name" value="SUGAR_TRANSPORT_1"/>
    <property type="match status" value="2"/>
</dbReference>
<keyword evidence="4 6" id="KW-0472">Membrane</keyword>
<dbReference type="InterPro" id="IPR005828">
    <property type="entry name" value="MFS_sugar_transport-like"/>
</dbReference>
<evidence type="ECO:0000256" key="4">
    <source>
        <dbReference type="ARBA" id="ARBA00023136"/>
    </source>
</evidence>
<evidence type="ECO:0000256" key="1">
    <source>
        <dbReference type="ARBA" id="ARBA00004141"/>
    </source>
</evidence>
<evidence type="ECO:0000256" key="2">
    <source>
        <dbReference type="ARBA" id="ARBA00022692"/>
    </source>
</evidence>
<dbReference type="PANTHER" id="PTHR24064">
    <property type="entry name" value="SOLUTE CARRIER FAMILY 22 MEMBER"/>
    <property type="match status" value="1"/>
</dbReference>
<feature type="region of interest" description="Disordered" evidence="5">
    <location>
        <begin position="526"/>
        <end position="547"/>
    </location>
</feature>
<dbReference type="PROSITE" id="PS50850">
    <property type="entry name" value="MFS"/>
    <property type="match status" value="1"/>
</dbReference>
<evidence type="ECO:0000256" key="6">
    <source>
        <dbReference type="SAM" id="Phobius"/>
    </source>
</evidence>
<feature type="transmembrane region" description="Helical" evidence="6">
    <location>
        <begin position="182"/>
        <end position="203"/>
    </location>
</feature>
<dbReference type="EMBL" id="GIIL01002011">
    <property type="protein sequence ID" value="NOV45737.1"/>
    <property type="molecule type" value="Transcribed_RNA"/>
</dbReference>
<reference evidence="8" key="1">
    <citation type="submission" date="2020-03" db="EMBL/GenBank/DDBJ databases">
        <title>Transcriptomic Profiling of the Digestive Tract of the Rat Flea, Xenopsylla cheopis, Following Blood Feeding and Infection with Yersinia pestis.</title>
        <authorList>
            <person name="Bland D.M."/>
            <person name="Martens C.A."/>
            <person name="Virtaneva K."/>
            <person name="Kanakabandi K."/>
            <person name="Long D."/>
            <person name="Rosenke R."/>
            <person name="Saturday G.A."/>
            <person name="Hoyt F.H."/>
            <person name="Bruno D.P."/>
            <person name="Ribeiro J.M.C."/>
            <person name="Hinnebusch J."/>
        </authorList>
    </citation>
    <scope>NUCLEOTIDE SEQUENCE</scope>
</reference>
<feature type="transmembrane region" description="Helical" evidence="6">
    <location>
        <begin position="387"/>
        <end position="406"/>
    </location>
</feature>
<sequence>MDVDHDLEEMMGKLGDFGRYQMAQFSLHILAGLTAGLHMLTLVTVAAIPEHRCMIPGVDINGTAAPWNSSLVRAAIPYTEENGLDSCYMYDAHNQTVACTEYVFDNKYYQSSRAIEWNMVCSRRWMGAIAQMTYMFGVFTGAVTLGGLADRIGRKAVFCWSALLQLVLGVGVAFVPEYISFLVVRFLYGVFGSAGSYITGFVLTMELVGASKRTVCGIAFQAAFAGGVMLVAAWGALIHDRQILQVVYGLHGALLIVHWWLMDESPRWLWMQGRAREAVLIVQRALEMNKRGLSLDVSYYVSKGKVVSHDDGPSAGVSDLFKTPNLRKKTLNVCLCWFANSLVYYGLSLSAGKLYGNPFLILFIMGLVEFPNYIATVFLMDRLGRRSLISGFMIAGGICCIVAAYIEQGSTAATSIVMLGKLFIAGSFAIIYIYSAELFPTVVRNSALGLGSMCARLSGALTPLITLLDSFDPTIPAVIFGVISLVSGLLCLILPETTGQPMPQSLNDGERFGVGDTCFTTCLGKNKTEPEPEPQAEQMYPMNTVVS</sequence>
<evidence type="ECO:0000256" key="5">
    <source>
        <dbReference type="SAM" id="MobiDB-lite"/>
    </source>
</evidence>
<feature type="transmembrane region" description="Helical" evidence="6">
    <location>
        <begin position="359"/>
        <end position="380"/>
    </location>
</feature>